<dbReference type="PANTHER" id="PTHR35789:SF1">
    <property type="entry name" value="SPORE GERMINATION PROTEIN B3"/>
    <property type="match status" value="1"/>
</dbReference>
<evidence type="ECO:0000256" key="5">
    <source>
        <dbReference type="ARBA" id="ARBA00023136"/>
    </source>
</evidence>
<feature type="domain" description="Spore germination GerAC-like C-terminal" evidence="8">
    <location>
        <begin position="183"/>
        <end position="340"/>
    </location>
</feature>
<reference evidence="10 11" key="1">
    <citation type="submission" date="2020-07" db="EMBL/GenBank/DDBJ databases">
        <title>Characterization and genome sequencing of isolate MD1, a novel member within the family Lachnospiraceae.</title>
        <authorList>
            <person name="Rettenmaier R."/>
            <person name="Di Bello L."/>
            <person name="Zinser C."/>
            <person name="Scheitz K."/>
            <person name="Liebl W."/>
            <person name="Zverlov V."/>
        </authorList>
    </citation>
    <scope>NUCLEOTIDE SEQUENCE [LARGE SCALE GENOMIC DNA]</scope>
    <source>
        <strain evidence="10 11">MD1</strain>
    </source>
</reference>
<keyword evidence="5" id="KW-0472">Membrane</keyword>
<dbReference type="Proteomes" id="UP000574276">
    <property type="component" value="Unassembled WGS sequence"/>
</dbReference>
<evidence type="ECO:0000256" key="6">
    <source>
        <dbReference type="ARBA" id="ARBA00023139"/>
    </source>
</evidence>
<keyword evidence="11" id="KW-1185">Reference proteome</keyword>
<dbReference type="InterPro" id="IPR008844">
    <property type="entry name" value="Spore_GerAC-like"/>
</dbReference>
<keyword evidence="6" id="KW-0564">Palmitate</keyword>
<dbReference type="GO" id="GO:0009847">
    <property type="term" value="P:spore germination"/>
    <property type="evidence" value="ECO:0007669"/>
    <property type="project" value="InterPro"/>
</dbReference>
<dbReference type="InterPro" id="IPR046953">
    <property type="entry name" value="Spore_GerAC-like_C"/>
</dbReference>
<keyword evidence="3" id="KW-0309">Germination</keyword>
<protein>
    <recommendedName>
        <fullName evidence="12">Ger(X)C family spore germination protein</fullName>
    </recommendedName>
</protein>
<dbReference type="EMBL" id="JACEGA010000001">
    <property type="protein sequence ID" value="MBB2183143.1"/>
    <property type="molecule type" value="Genomic_DNA"/>
</dbReference>
<feature type="domain" description="Spore germination protein N-terminal" evidence="9">
    <location>
        <begin position="3"/>
        <end position="173"/>
    </location>
</feature>
<dbReference type="AlphaFoldDB" id="A0A839JZN5"/>
<comment type="similarity">
    <text evidence="2">Belongs to the GerABKC lipoprotein family.</text>
</comment>
<evidence type="ECO:0000256" key="1">
    <source>
        <dbReference type="ARBA" id="ARBA00004635"/>
    </source>
</evidence>
<name>A0A839JZN5_9FIRM</name>
<proteinExistence type="inferred from homology"/>
<evidence type="ECO:0000256" key="7">
    <source>
        <dbReference type="ARBA" id="ARBA00023288"/>
    </source>
</evidence>
<keyword evidence="7" id="KW-0449">Lipoprotein</keyword>
<sequence>MSRREIDEINLALVICIDHFEGEYVVNALYSTGGGADPEKGAGSGEEELAEGKGATPYEALEDLKDKNKKAISIAQAGSFLIGQEAAEMGLDRCLDFLSRDETIKMEALIYIIKDRKASDFVKQGIENDQIIHEDLEAIEQKQQEILTRNDNTMVNILNDMKQSLSSTLIPYLIAEESGYVIEGYAVFDELKLSDYLDRETSDGVNFIKNIMRSYPIYLQDQASLMVSYTKTKLKAELRNKKVVVTIKMDFETMMKEVLTKGNIFIPEVLERLTDQQNQYILSIIEKPVNYSINTGRDILGLARVIENQNYNEWESIEGDWSERIAKIEYRYQLKSKISKSFILGTY</sequence>
<dbReference type="PANTHER" id="PTHR35789">
    <property type="entry name" value="SPORE GERMINATION PROTEIN B3"/>
    <property type="match status" value="1"/>
</dbReference>
<evidence type="ECO:0000313" key="11">
    <source>
        <dbReference type="Proteomes" id="UP000574276"/>
    </source>
</evidence>
<comment type="subcellular location">
    <subcellularLocation>
        <location evidence="1">Membrane</location>
        <topology evidence="1">Lipid-anchor</topology>
    </subcellularLocation>
</comment>
<dbReference type="GO" id="GO:0016020">
    <property type="term" value="C:membrane"/>
    <property type="evidence" value="ECO:0007669"/>
    <property type="project" value="UniProtKB-SubCell"/>
</dbReference>
<organism evidence="10 11">
    <name type="scientific">Variimorphobacter saccharofermentans</name>
    <dbReference type="NCBI Taxonomy" id="2755051"/>
    <lineage>
        <taxon>Bacteria</taxon>
        <taxon>Bacillati</taxon>
        <taxon>Bacillota</taxon>
        <taxon>Clostridia</taxon>
        <taxon>Lachnospirales</taxon>
        <taxon>Lachnospiraceae</taxon>
        <taxon>Variimorphobacter</taxon>
    </lineage>
</organism>
<evidence type="ECO:0000256" key="3">
    <source>
        <dbReference type="ARBA" id="ARBA00022544"/>
    </source>
</evidence>
<dbReference type="Gene3D" id="3.30.300.210">
    <property type="entry name" value="Nutrient germinant receptor protein C, domain 3"/>
    <property type="match status" value="1"/>
</dbReference>
<evidence type="ECO:0000256" key="4">
    <source>
        <dbReference type="ARBA" id="ARBA00022729"/>
    </source>
</evidence>
<gene>
    <name evidence="10" type="ORF">H0486_09655</name>
</gene>
<evidence type="ECO:0000259" key="9">
    <source>
        <dbReference type="Pfam" id="PF25198"/>
    </source>
</evidence>
<evidence type="ECO:0000313" key="10">
    <source>
        <dbReference type="EMBL" id="MBB2183143.1"/>
    </source>
</evidence>
<keyword evidence="4" id="KW-0732">Signal</keyword>
<evidence type="ECO:0008006" key="12">
    <source>
        <dbReference type="Google" id="ProtNLM"/>
    </source>
</evidence>
<accession>A0A839JZN5</accession>
<dbReference type="RefSeq" id="WP_228352822.1">
    <property type="nucleotide sequence ID" value="NZ_JACEGA010000001.1"/>
</dbReference>
<comment type="caution">
    <text evidence="10">The sequence shown here is derived from an EMBL/GenBank/DDBJ whole genome shotgun (WGS) entry which is preliminary data.</text>
</comment>
<dbReference type="Pfam" id="PF05504">
    <property type="entry name" value="Spore_GerAC"/>
    <property type="match status" value="1"/>
</dbReference>
<dbReference type="InterPro" id="IPR057336">
    <property type="entry name" value="GerAC_N"/>
</dbReference>
<evidence type="ECO:0000256" key="2">
    <source>
        <dbReference type="ARBA" id="ARBA00007886"/>
    </source>
</evidence>
<dbReference type="Pfam" id="PF25198">
    <property type="entry name" value="Spore_GerAC_N"/>
    <property type="match status" value="1"/>
</dbReference>
<evidence type="ECO:0000259" key="8">
    <source>
        <dbReference type="Pfam" id="PF05504"/>
    </source>
</evidence>
<dbReference type="InterPro" id="IPR038501">
    <property type="entry name" value="Spore_GerAC_C_sf"/>
</dbReference>